<gene>
    <name evidence="1" type="ordered locus">BMS_1289</name>
</gene>
<organism evidence="1 2">
    <name type="scientific">Halobacteriovorax marinus (strain ATCC BAA-682 / DSM 15412 / SJ)</name>
    <name type="common">Bacteriovorax marinus</name>
    <dbReference type="NCBI Taxonomy" id="862908"/>
    <lineage>
        <taxon>Bacteria</taxon>
        <taxon>Pseudomonadati</taxon>
        <taxon>Bdellovibrionota</taxon>
        <taxon>Bacteriovoracia</taxon>
        <taxon>Bacteriovoracales</taxon>
        <taxon>Halobacteriovoraceae</taxon>
        <taxon>Halobacteriovorax</taxon>
    </lineage>
</organism>
<evidence type="ECO:0000313" key="2">
    <source>
        <dbReference type="Proteomes" id="UP000008963"/>
    </source>
</evidence>
<keyword evidence="2" id="KW-1185">Reference proteome</keyword>
<dbReference type="Proteomes" id="UP000008963">
    <property type="component" value="Chromosome"/>
</dbReference>
<dbReference type="eggNOG" id="ENOG5030K1X">
    <property type="taxonomic scope" value="Bacteria"/>
</dbReference>
<evidence type="ECO:0000313" key="1">
    <source>
        <dbReference type="EMBL" id="CBW26161.1"/>
    </source>
</evidence>
<proteinExistence type="predicted"/>
<dbReference type="AlphaFoldDB" id="E1WZ64"/>
<reference evidence="2" key="1">
    <citation type="journal article" date="2013" name="ISME J.">
        <title>A small predatory core genome in the divergent marine Bacteriovorax marinus SJ and the terrestrial Bdellovibrio bacteriovorus.</title>
        <authorList>
            <person name="Crossman L.C."/>
            <person name="Chen H."/>
            <person name="Cerdeno-Tarraga A.M."/>
            <person name="Brooks K."/>
            <person name="Quail M.A."/>
            <person name="Pineiro S.A."/>
            <person name="Hobley L."/>
            <person name="Sockett R.E."/>
            <person name="Bentley S.D."/>
            <person name="Parkhill J."/>
            <person name="Williams H.N."/>
            <person name="Stine O.C."/>
        </authorList>
    </citation>
    <scope>NUCLEOTIDE SEQUENCE [LARGE SCALE GENOMIC DNA]</scope>
    <source>
        <strain evidence="2">ATCC BAA-682 / DSM 15412 / SJ</strain>
    </source>
</reference>
<accession>E1WZ64</accession>
<dbReference type="EMBL" id="FQ312005">
    <property type="protein sequence ID" value="CBW26161.1"/>
    <property type="molecule type" value="Genomic_DNA"/>
</dbReference>
<sequence>MSKFFFISIFLCLVSCSFSTKREVYKKKLDAHQLTKVSAWQWTQNYNLETKVTTKLSDHEEELLEILKGAHSLYPAKGFTPSGIDDNSFQHIFRYTILTLPRELKIFLNNHIKKIFLVKGLGVATLTIQLESDEKENSGKFISFLDIDVLNQKINDWYKWRESTAFKKDEEYSYKPYLSHENTVVNTSQMALAYLSAIILNWNPEYFPTSREAYFLNPNRYKFLNTSWKIKNGLVSPIYHDLLEDLHYLRYYSKGEPLFSTKEQSIFYKEIEKTGFVNLFSLMGSSKDFIESIANYIYVEKFKHPYSIDFYEKEKLIGTFESCWQQVRCQHKRDIIEEILNKEIYLITR</sequence>
<dbReference type="HOGENOM" id="CLU_794025_0_0_7"/>
<dbReference type="OrthoDB" id="5294647at2"/>
<dbReference type="KEGG" id="bmx:BMS_1289"/>
<dbReference type="STRING" id="862908.BMS_1289"/>
<name>E1WZ64_HALMS</name>
<protein>
    <submittedName>
        <fullName evidence="1">Membrane protein</fullName>
    </submittedName>
</protein>
<dbReference type="RefSeq" id="WP_014243945.1">
    <property type="nucleotide sequence ID" value="NC_016620.1"/>
</dbReference>
<dbReference type="PATRIC" id="fig|862908.3.peg.1226"/>